<feature type="compositionally biased region" description="Gly residues" evidence="1">
    <location>
        <begin position="273"/>
        <end position="286"/>
    </location>
</feature>
<comment type="caution">
    <text evidence="2">The sequence shown here is derived from an EMBL/GenBank/DDBJ whole genome shotgun (WGS) entry which is preliminary data.</text>
</comment>
<organism evidence="2 3">
    <name type="scientific">Tetrabaena socialis</name>
    <dbReference type="NCBI Taxonomy" id="47790"/>
    <lineage>
        <taxon>Eukaryota</taxon>
        <taxon>Viridiplantae</taxon>
        <taxon>Chlorophyta</taxon>
        <taxon>core chlorophytes</taxon>
        <taxon>Chlorophyceae</taxon>
        <taxon>CS clade</taxon>
        <taxon>Chlamydomonadales</taxon>
        <taxon>Tetrabaenaceae</taxon>
        <taxon>Tetrabaena</taxon>
    </lineage>
</organism>
<proteinExistence type="predicted"/>
<name>A0A2J8A2A1_9CHLO</name>
<keyword evidence="3" id="KW-1185">Reference proteome</keyword>
<dbReference type="InterPro" id="IPR023296">
    <property type="entry name" value="Glyco_hydro_beta-prop_sf"/>
</dbReference>
<dbReference type="Proteomes" id="UP000236333">
    <property type="component" value="Unassembled WGS sequence"/>
</dbReference>
<feature type="region of interest" description="Disordered" evidence="1">
    <location>
        <begin position="258"/>
        <end position="302"/>
    </location>
</feature>
<dbReference type="AlphaFoldDB" id="A0A2J8A2A1"/>
<reference evidence="2 3" key="1">
    <citation type="journal article" date="2017" name="Mol. Biol. Evol.">
        <title>The 4-celled Tetrabaena socialis nuclear genome reveals the essential components for genetic control of cell number at the origin of multicellularity in the volvocine lineage.</title>
        <authorList>
            <person name="Featherston J."/>
            <person name="Arakaki Y."/>
            <person name="Hanschen E.R."/>
            <person name="Ferris P.J."/>
            <person name="Michod R.E."/>
            <person name="Olson B.J.S.C."/>
            <person name="Nozaki H."/>
            <person name="Durand P.M."/>
        </authorList>
    </citation>
    <scope>NUCLEOTIDE SEQUENCE [LARGE SCALE GENOMIC DNA]</scope>
    <source>
        <strain evidence="2 3">NIES-571</strain>
    </source>
</reference>
<sequence length="302" mass="29145">MWSSVEGAGAGDECVLTVYVGAVVESASAPIRGAGAWGGSDGAVSLHPGVLGLPSADLWAHLRLHCPGLEPAGLLPLALAAPAPAASASAPPLPLRALHRLHFADDGRMLAAVAGGAARVSLQNLKTAVVGAFGCPRLSAEGGADGTMERVLVGAGGGGGQPARAQADGGGADLAAAAAVAAAAAKRFSADAARAGGSAAEGSEAAPAAEATRCNGAGCSKYDGAGCFPYDRDGCFSGCAVVDERGVPTILYTGVAPGGGARRASRLQQRQPLGGGAAATGEGRGPGRAAAAGLDRKAEEPA</sequence>
<gene>
    <name evidence="2" type="ORF">TSOC_006947</name>
</gene>
<evidence type="ECO:0000313" key="3">
    <source>
        <dbReference type="Proteomes" id="UP000236333"/>
    </source>
</evidence>
<dbReference type="EMBL" id="PGGS01000223">
    <property type="protein sequence ID" value="PNH06643.1"/>
    <property type="molecule type" value="Genomic_DNA"/>
</dbReference>
<evidence type="ECO:0000313" key="2">
    <source>
        <dbReference type="EMBL" id="PNH06643.1"/>
    </source>
</evidence>
<protein>
    <submittedName>
        <fullName evidence="2">Uncharacterized protein</fullName>
    </submittedName>
</protein>
<accession>A0A2J8A2A1</accession>
<evidence type="ECO:0000256" key="1">
    <source>
        <dbReference type="SAM" id="MobiDB-lite"/>
    </source>
</evidence>
<dbReference type="Gene3D" id="2.115.10.20">
    <property type="entry name" value="Glycosyl hydrolase domain, family 43"/>
    <property type="match status" value="1"/>
</dbReference>